<keyword evidence="3 6" id="KW-1133">Transmembrane helix</keyword>
<feature type="domain" description="DUF2421" evidence="7">
    <location>
        <begin position="823"/>
        <end position="1057"/>
    </location>
</feature>
<feature type="domain" description="Integral membrane bound transporter" evidence="9">
    <location>
        <begin position="682"/>
        <end position="819"/>
    </location>
</feature>
<protein>
    <recommendedName>
        <fullName evidence="12">ER transporter 6TM N-terminal domain-containing protein</fullName>
    </recommendedName>
</protein>
<feature type="transmembrane region" description="Helical" evidence="6">
    <location>
        <begin position="760"/>
        <end position="780"/>
    </location>
</feature>
<feature type="compositionally biased region" description="Basic and acidic residues" evidence="5">
    <location>
        <begin position="56"/>
        <end position="65"/>
    </location>
</feature>
<dbReference type="AlphaFoldDB" id="A0A9P7AX59"/>
<dbReference type="OrthoDB" id="2274698at2759"/>
<feature type="transmembrane region" description="Helical" evidence="6">
    <location>
        <begin position="106"/>
        <end position="124"/>
    </location>
</feature>
<feature type="transmembrane region" description="Helical" evidence="6">
    <location>
        <begin position="688"/>
        <end position="704"/>
    </location>
</feature>
<comment type="caution">
    <text evidence="10">The sequence shown here is derived from an EMBL/GenBank/DDBJ whole genome shotgun (WGS) entry which is preliminary data.</text>
</comment>
<evidence type="ECO:0000256" key="4">
    <source>
        <dbReference type="ARBA" id="ARBA00023136"/>
    </source>
</evidence>
<evidence type="ECO:0000256" key="5">
    <source>
        <dbReference type="SAM" id="MobiDB-lite"/>
    </source>
</evidence>
<comment type="subcellular location">
    <subcellularLocation>
        <location evidence="1">Membrane</location>
        <topology evidence="1">Multi-pass membrane protein</topology>
    </subcellularLocation>
</comment>
<dbReference type="Pfam" id="PF10334">
    <property type="entry name" value="BRE4"/>
    <property type="match status" value="1"/>
</dbReference>
<evidence type="ECO:0000259" key="8">
    <source>
        <dbReference type="Pfam" id="PF10337"/>
    </source>
</evidence>
<keyword evidence="2 6" id="KW-0812">Transmembrane</keyword>
<evidence type="ECO:0000313" key="10">
    <source>
        <dbReference type="EMBL" id="KAG0648735.1"/>
    </source>
</evidence>
<keyword evidence="4 6" id="KW-0472">Membrane</keyword>
<feature type="transmembrane region" description="Helical" evidence="6">
    <location>
        <begin position="136"/>
        <end position="155"/>
    </location>
</feature>
<organism evidence="10 11">
    <name type="scientific">Hyphodiscus hymeniophilus</name>
    <dbReference type="NCBI Taxonomy" id="353542"/>
    <lineage>
        <taxon>Eukaryota</taxon>
        <taxon>Fungi</taxon>
        <taxon>Dikarya</taxon>
        <taxon>Ascomycota</taxon>
        <taxon>Pezizomycotina</taxon>
        <taxon>Leotiomycetes</taxon>
        <taxon>Helotiales</taxon>
        <taxon>Hyphodiscaceae</taxon>
        <taxon>Hyphodiscus</taxon>
    </lineage>
</organism>
<dbReference type="GO" id="GO:0016020">
    <property type="term" value="C:membrane"/>
    <property type="evidence" value="ECO:0007669"/>
    <property type="project" value="UniProtKB-SubCell"/>
</dbReference>
<feature type="transmembrane region" description="Helical" evidence="6">
    <location>
        <begin position="175"/>
        <end position="194"/>
    </location>
</feature>
<feature type="transmembrane region" description="Helical" evidence="6">
    <location>
        <begin position="738"/>
        <end position="754"/>
    </location>
</feature>
<reference evidence="10" key="1">
    <citation type="submission" date="2019-07" db="EMBL/GenBank/DDBJ databases">
        <title>Hyphodiscus hymeniophilus genome sequencing and assembly.</title>
        <authorList>
            <person name="Kramer G."/>
            <person name="Nodwell J."/>
        </authorList>
    </citation>
    <scope>NUCLEOTIDE SEQUENCE</scope>
    <source>
        <strain evidence="10">ATCC 34498</strain>
    </source>
</reference>
<feature type="transmembrane region" description="Helical" evidence="6">
    <location>
        <begin position="236"/>
        <end position="255"/>
    </location>
</feature>
<feature type="transmembrane region" description="Helical" evidence="6">
    <location>
        <begin position="659"/>
        <end position="676"/>
    </location>
</feature>
<feature type="transmembrane region" description="Helical" evidence="6">
    <location>
        <begin position="542"/>
        <end position="563"/>
    </location>
</feature>
<dbReference type="InterPro" id="IPR018823">
    <property type="entry name" value="ArAE_2_N"/>
</dbReference>
<name>A0A9P7AX59_9HELO</name>
<sequence length="1086" mass="120914">MADAVDVGPELKDNREARQQDPATSEHESADKEEEDLKEHYTEPASNNGLPAEKMQTAKEEEKPKPSKVKGLWGQLGLDTGTVLMMFKGSLAPTIAIAWYQSRDISGIYGTLGYLVPIISVLSLSIMPRAKYIQTLLLNILGICVGSAMALLGTWSAIQARKNTTPAGSVERYNSSQSAVCAIWLFANIYFANVMRAKMPALQFPVIMYSIFTNVAFTFGPLFQTTAQAEALVKQLLTSFLSAFAISTGVSLFIIPVSSRTVVQKEQAGYVQGIRGALKAHTAYLLSLESSDMFSANKTTVDVDDDNRHKTKNQKSTYGTTETPEAKALKVAIAGLVALHGKLHGDMPFGKRETAWGKLDAQDLDEMFRLFRGILIPLVGMSTITDIFERIAERRGWVKSKLNSFDRAEAWEHCDEESKLEEKKVWNEVMKSLHDSFAVAASAMDEGLEHAGLLLELLPKPKKKTGEDEEAKGTDPKPGDGDFGKYLDKKMLDFYKMRGQSLKAWAKEKGLTIDMFDATPPVAEIIDPVPDDGQHRRDQQQLYLILYMEHLLYSTGIAIAAFVKFADSKVADGTMKKNHLILPGQRRIKKWILDLGREDATVDTDSPDSMESGSNIVYMGSGFSKPKDPEHLPPKTIWEHLGNGVRTIPRFFRSAESAFGFRVACATLTVGIVAFLEKTQTFFTEQRLVWAMIIIAIGMTMTSGQSMFGFFGRVVGTFVAAVLSIVAWYIVDQKKPGVIVFLWLFIFLEMYFFLKFPRFVPIWLVAIVSQVLIIGYELQVRRIGIAAASATGQPYYPIYELAPYRLACVAAGSLVAFIWTIFPYPLSDRSWLRKDLGNTLYLLANYYSVVHSTIGARMHGTEGNMERKESPGRQLKKARNKIFGTLIMLLPSLRSHADWQKWEPSIGGKFPRETYEGIILRSTNIMNYLTLISYATQAWSDDSEVLYPNTDPAVRRKWLNNLTAVLDSINPTSHQITSTLTLLAASIREGFALPPYMQLPEPYDLNRRLEAVDKGILDARHVQDPGYSAYACLQVASSMIMDDMARLIEHVKDLVGETDFAFKVSLSDSSLDSSGLSRNSGKGKSD</sequence>
<feature type="compositionally biased region" description="Basic and acidic residues" evidence="5">
    <location>
        <begin position="9"/>
        <end position="42"/>
    </location>
</feature>
<feature type="domain" description="Putative ER transporter 6TM N-terminal" evidence="8">
    <location>
        <begin position="172"/>
        <end position="452"/>
    </location>
</feature>
<proteinExistence type="predicted"/>
<evidence type="ECO:0000256" key="3">
    <source>
        <dbReference type="ARBA" id="ARBA00022989"/>
    </source>
</evidence>
<dbReference type="Proteomes" id="UP000785200">
    <property type="component" value="Unassembled WGS sequence"/>
</dbReference>
<dbReference type="Pfam" id="PF10337">
    <property type="entry name" value="ArAE_2_N"/>
    <property type="match status" value="2"/>
</dbReference>
<evidence type="ECO:0000256" key="2">
    <source>
        <dbReference type="ARBA" id="ARBA00022692"/>
    </source>
</evidence>
<dbReference type="Pfam" id="PF13515">
    <property type="entry name" value="FUSC_2"/>
    <property type="match status" value="1"/>
</dbReference>
<evidence type="ECO:0000313" key="11">
    <source>
        <dbReference type="Proteomes" id="UP000785200"/>
    </source>
</evidence>
<evidence type="ECO:0000256" key="1">
    <source>
        <dbReference type="ARBA" id="ARBA00004141"/>
    </source>
</evidence>
<dbReference type="PANTHER" id="PTHR37994:SF4">
    <property type="entry name" value="ER TRANSPORTER 6TM N-TERMINAL DOMAIN-CONTAINING PROTEIN-RELATED"/>
    <property type="match status" value="1"/>
</dbReference>
<feature type="transmembrane region" description="Helical" evidence="6">
    <location>
        <begin position="710"/>
        <end position="731"/>
    </location>
</feature>
<dbReference type="EMBL" id="VNKQ01000009">
    <property type="protein sequence ID" value="KAG0648735.1"/>
    <property type="molecule type" value="Genomic_DNA"/>
</dbReference>
<keyword evidence="11" id="KW-1185">Reference proteome</keyword>
<feature type="region of interest" description="Disordered" evidence="5">
    <location>
        <begin position="1"/>
        <end position="71"/>
    </location>
</feature>
<evidence type="ECO:0000256" key="6">
    <source>
        <dbReference type="SAM" id="Phobius"/>
    </source>
</evidence>
<dbReference type="InterPro" id="IPR018820">
    <property type="entry name" value="BRE4-related_DUF2421"/>
</dbReference>
<accession>A0A9P7AX59</accession>
<evidence type="ECO:0000259" key="9">
    <source>
        <dbReference type="Pfam" id="PF13515"/>
    </source>
</evidence>
<evidence type="ECO:0008006" key="12">
    <source>
        <dbReference type="Google" id="ProtNLM"/>
    </source>
</evidence>
<feature type="transmembrane region" description="Helical" evidence="6">
    <location>
        <begin position="801"/>
        <end position="822"/>
    </location>
</feature>
<feature type="transmembrane region" description="Helical" evidence="6">
    <location>
        <begin position="206"/>
        <end position="224"/>
    </location>
</feature>
<feature type="compositionally biased region" description="Basic and acidic residues" evidence="5">
    <location>
        <begin position="471"/>
        <end position="482"/>
    </location>
</feature>
<evidence type="ECO:0000259" key="7">
    <source>
        <dbReference type="Pfam" id="PF10334"/>
    </source>
</evidence>
<dbReference type="InterPro" id="IPR049453">
    <property type="entry name" value="Memb_transporter_dom"/>
</dbReference>
<feature type="region of interest" description="Disordered" evidence="5">
    <location>
        <begin position="463"/>
        <end position="482"/>
    </location>
</feature>
<feature type="domain" description="Putative ER transporter 6TM N-terminal" evidence="8">
    <location>
        <begin position="77"/>
        <end position="167"/>
    </location>
</feature>
<gene>
    <name evidence="10" type="ORF">D0Z07_4819</name>
</gene>
<dbReference type="PANTHER" id="PTHR37994">
    <property type="entry name" value="ARAE_2_N DOMAIN-CONTAINING PROTEIN-RELATED"/>
    <property type="match status" value="1"/>
</dbReference>